<keyword evidence="4" id="KW-1185">Reference proteome</keyword>
<dbReference type="InterPro" id="IPR007110">
    <property type="entry name" value="Ig-like_dom"/>
</dbReference>
<name>A0A6J8BU49_MYTCO</name>
<dbReference type="AlphaFoldDB" id="A0A6J8BU49"/>
<dbReference type="InterPro" id="IPR036179">
    <property type="entry name" value="Ig-like_dom_sf"/>
</dbReference>
<dbReference type="InterPro" id="IPR003599">
    <property type="entry name" value="Ig_sub"/>
</dbReference>
<dbReference type="Proteomes" id="UP000507470">
    <property type="component" value="Unassembled WGS sequence"/>
</dbReference>
<protein>
    <recommendedName>
        <fullName evidence="2">Ig-like domain-containing protein</fullName>
    </recommendedName>
</protein>
<dbReference type="InterPro" id="IPR003598">
    <property type="entry name" value="Ig_sub2"/>
</dbReference>
<dbReference type="OrthoDB" id="6088270at2759"/>
<feature type="domain" description="Ig-like" evidence="2">
    <location>
        <begin position="25"/>
        <end position="99"/>
    </location>
</feature>
<keyword evidence="1" id="KW-0812">Transmembrane</keyword>
<dbReference type="Gene3D" id="2.60.40.10">
    <property type="entry name" value="Immunoglobulins"/>
    <property type="match status" value="1"/>
</dbReference>
<accession>A0A6J8BU49</accession>
<organism evidence="3 4">
    <name type="scientific">Mytilus coruscus</name>
    <name type="common">Sea mussel</name>
    <dbReference type="NCBI Taxonomy" id="42192"/>
    <lineage>
        <taxon>Eukaryota</taxon>
        <taxon>Metazoa</taxon>
        <taxon>Spiralia</taxon>
        <taxon>Lophotrochozoa</taxon>
        <taxon>Mollusca</taxon>
        <taxon>Bivalvia</taxon>
        <taxon>Autobranchia</taxon>
        <taxon>Pteriomorphia</taxon>
        <taxon>Mytilida</taxon>
        <taxon>Mytiloidea</taxon>
        <taxon>Mytilidae</taxon>
        <taxon>Mytilinae</taxon>
        <taxon>Mytilus</taxon>
    </lineage>
</organism>
<keyword evidence="1" id="KW-0472">Membrane</keyword>
<evidence type="ECO:0000313" key="3">
    <source>
        <dbReference type="EMBL" id="CAC5385797.1"/>
    </source>
</evidence>
<dbReference type="SMART" id="SM00408">
    <property type="entry name" value="IGc2"/>
    <property type="match status" value="1"/>
</dbReference>
<feature type="transmembrane region" description="Helical" evidence="1">
    <location>
        <begin position="196"/>
        <end position="215"/>
    </location>
</feature>
<evidence type="ECO:0000256" key="1">
    <source>
        <dbReference type="SAM" id="Phobius"/>
    </source>
</evidence>
<dbReference type="InterPro" id="IPR013783">
    <property type="entry name" value="Ig-like_fold"/>
</dbReference>
<reference evidence="3 4" key="1">
    <citation type="submission" date="2020-06" db="EMBL/GenBank/DDBJ databases">
        <authorList>
            <person name="Li R."/>
            <person name="Bekaert M."/>
        </authorList>
    </citation>
    <scope>NUCLEOTIDE SEQUENCE [LARGE SCALE GENOMIC DNA]</scope>
    <source>
        <strain evidence="4">wild</strain>
    </source>
</reference>
<evidence type="ECO:0000313" key="4">
    <source>
        <dbReference type="Proteomes" id="UP000507470"/>
    </source>
</evidence>
<keyword evidence="1" id="KW-1133">Transmembrane helix</keyword>
<gene>
    <name evidence="3" type="ORF">MCOR_21299</name>
</gene>
<dbReference type="EMBL" id="CACVKT020003764">
    <property type="protein sequence ID" value="CAC5385797.1"/>
    <property type="molecule type" value="Genomic_DNA"/>
</dbReference>
<dbReference type="PROSITE" id="PS50835">
    <property type="entry name" value="IG_LIKE"/>
    <property type="match status" value="1"/>
</dbReference>
<evidence type="ECO:0000259" key="2">
    <source>
        <dbReference type="PROSITE" id="PS50835"/>
    </source>
</evidence>
<dbReference type="SMART" id="SM00409">
    <property type="entry name" value="IG"/>
    <property type="match status" value="1"/>
</dbReference>
<proteinExistence type="predicted"/>
<dbReference type="Pfam" id="PF07686">
    <property type="entry name" value="V-set"/>
    <property type="match status" value="1"/>
</dbReference>
<sequence length="237" mass="26216">MMIILFSIEACVSSKNNTTIYVCVGEDVTLSCPPAAINKTVSWFRRNVSKNPVINLYQGHRGKDNHLPSNIAVDVNEEKGESNLTINNFTKADTGSYQCLHDKSLTSWVFYLTMKDPDYRHDNSGSQTNSKTMTSTSNVSTYKTDLESGNICACRGNPYNCESTTSLSYVSEGTIGVFKSDESSDVNDADDVPNMMWWYVMCCGVVATGLAIVSCKYSTLEKGRKGDSRLRKEIIVV</sequence>
<dbReference type="InterPro" id="IPR013106">
    <property type="entry name" value="Ig_V-set"/>
</dbReference>
<dbReference type="SUPFAM" id="SSF48726">
    <property type="entry name" value="Immunoglobulin"/>
    <property type="match status" value="1"/>
</dbReference>